<dbReference type="EMBL" id="SGXG01000001">
    <property type="protein sequence ID" value="RZS98475.1"/>
    <property type="molecule type" value="Genomic_DNA"/>
</dbReference>
<reference evidence="2 3" key="1">
    <citation type="submission" date="2019-02" db="EMBL/GenBank/DDBJ databases">
        <title>Genomic Encyclopedia of Archaeal and Bacterial Type Strains, Phase II (KMG-II): from individual species to whole genera.</title>
        <authorList>
            <person name="Goeker M."/>
        </authorList>
    </citation>
    <scope>NUCLEOTIDE SEQUENCE [LARGE SCALE GENOMIC DNA]</scope>
    <source>
        <strain evidence="2 3">DSM 21411</strain>
    </source>
</reference>
<protein>
    <recommendedName>
        <fullName evidence="4">O-antigen ligase-like membrane protein</fullName>
    </recommendedName>
</protein>
<feature type="transmembrane region" description="Helical" evidence="1">
    <location>
        <begin position="204"/>
        <end position="232"/>
    </location>
</feature>
<sequence length="443" mass="50258">MKQFLLSKGFLHFLIAISILPFQQSLPEIVKLAFAPYVFYLVFTKNPIFIPALIAYVTPGTTIAFAVLISTFVITLFSVPVLKKYGLGKTLFFSLLPLPFLLYLTYQRVFELGEGLIGTLVPLDYYLGLFPFFYGVLCYKKFGNYSLWGILLALFILPLFSTFQIIDFSVRVFWLSYPVFLTIFLSSIYLIIRNKRIDKGVFTLSVLFLMIHFSPKFTVLFSGIVGLLVIYLKASNRQFSLSILTGWKVVVLFLVVVFLIISNTDTAINSLNAQNISYDERSYYESWETFKEKIYFKSFGDRAPIWAGAWDMLKEETEYFFFPPLEPLKYSMQTLSGGTIEDNELPIHNLLLELIRNFGFLIGVSIFVAFMFYLVLGPGKFMFKSNNGHIALFFLAAGTLGSAIVGSLVGQYPLMGTFSIGMISISGVFYGFNFSTAFESNSE</sequence>
<keyword evidence="1" id="KW-0812">Transmembrane</keyword>
<organism evidence="2 3">
    <name type="scientific">Cecembia calidifontis</name>
    <dbReference type="NCBI Taxonomy" id="1187080"/>
    <lineage>
        <taxon>Bacteria</taxon>
        <taxon>Pseudomonadati</taxon>
        <taxon>Bacteroidota</taxon>
        <taxon>Cytophagia</taxon>
        <taxon>Cytophagales</taxon>
        <taxon>Cyclobacteriaceae</taxon>
        <taxon>Cecembia</taxon>
    </lineage>
</organism>
<name>A0A4Q7PDX0_9BACT</name>
<gene>
    <name evidence="2" type="ORF">BC751_4130</name>
</gene>
<keyword evidence="3" id="KW-1185">Reference proteome</keyword>
<feature type="transmembrane region" description="Helical" evidence="1">
    <location>
        <begin position="388"/>
        <end position="405"/>
    </location>
</feature>
<evidence type="ECO:0000313" key="2">
    <source>
        <dbReference type="EMBL" id="RZS98475.1"/>
    </source>
</evidence>
<evidence type="ECO:0000313" key="3">
    <source>
        <dbReference type="Proteomes" id="UP000292209"/>
    </source>
</evidence>
<keyword evidence="1" id="KW-0472">Membrane</keyword>
<feature type="transmembrane region" description="Helical" evidence="1">
    <location>
        <begin position="49"/>
        <end position="79"/>
    </location>
</feature>
<dbReference type="AlphaFoldDB" id="A0A4Q7PDX0"/>
<feature type="transmembrane region" description="Helical" evidence="1">
    <location>
        <begin position="145"/>
        <end position="166"/>
    </location>
</feature>
<evidence type="ECO:0000256" key="1">
    <source>
        <dbReference type="SAM" id="Phobius"/>
    </source>
</evidence>
<evidence type="ECO:0008006" key="4">
    <source>
        <dbReference type="Google" id="ProtNLM"/>
    </source>
</evidence>
<proteinExistence type="predicted"/>
<feature type="transmembrane region" description="Helical" evidence="1">
    <location>
        <begin position="238"/>
        <end position="261"/>
    </location>
</feature>
<dbReference type="Proteomes" id="UP000292209">
    <property type="component" value="Unassembled WGS sequence"/>
</dbReference>
<dbReference type="RefSeq" id="WP_130277166.1">
    <property type="nucleotide sequence ID" value="NZ_SGXG01000001.1"/>
</dbReference>
<keyword evidence="1" id="KW-1133">Transmembrane helix</keyword>
<feature type="transmembrane region" description="Helical" evidence="1">
    <location>
        <begin position="172"/>
        <end position="192"/>
    </location>
</feature>
<dbReference type="OrthoDB" id="9763484at2"/>
<feature type="transmembrane region" description="Helical" evidence="1">
    <location>
        <begin position="116"/>
        <end position="138"/>
    </location>
</feature>
<feature type="transmembrane region" description="Helical" evidence="1">
    <location>
        <begin position="412"/>
        <end position="432"/>
    </location>
</feature>
<accession>A0A4Q7PDX0</accession>
<feature type="transmembrane region" description="Helical" evidence="1">
    <location>
        <begin position="358"/>
        <end position="376"/>
    </location>
</feature>
<feature type="transmembrane region" description="Helical" evidence="1">
    <location>
        <begin position="91"/>
        <end position="110"/>
    </location>
</feature>
<comment type="caution">
    <text evidence="2">The sequence shown here is derived from an EMBL/GenBank/DDBJ whole genome shotgun (WGS) entry which is preliminary data.</text>
</comment>